<evidence type="ECO:0000256" key="10">
    <source>
        <dbReference type="ARBA" id="ARBA00023180"/>
    </source>
</evidence>
<evidence type="ECO:0000256" key="4">
    <source>
        <dbReference type="ARBA" id="ARBA00022530"/>
    </source>
</evidence>
<dbReference type="Gene3D" id="2.10.25.10">
    <property type="entry name" value="Laminin"/>
    <property type="match status" value="9"/>
</dbReference>
<dbReference type="InterPro" id="IPR000152">
    <property type="entry name" value="EGF-type_Asp/Asn_hydroxyl_site"/>
</dbReference>
<dbReference type="Proteomes" id="UP000007875">
    <property type="component" value="Unassembled WGS sequence"/>
</dbReference>
<dbReference type="eggNOG" id="KOG1217">
    <property type="taxonomic scope" value="Eukaryota"/>
</dbReference>
<keyword evidence="16" id="KW-1185">Reference proteome</keyword>
<protein>
    <recommendedName>
        <fullName evidence="17">Fibulin-1</fullName>
    </recommendedName>
</protein>
<feature type="region of interest" description="Disordered" evidence="12">
    <location>
        <begin position="344"/>
        <end position="378"/>
    </location>
</feature>
<dbReference type="GeneTree" id="ENSGT00940000164251"/>
<evidence type="ECO:0008006" key="17">
    <source>
        <dbReference type="Google" id="ProtNLM"/>
    </source>
</evidence>
<keyword evidence="3" id="KW-0964">Secreted</keyword>
<evidence type="ECO:0000256" key="6">
    <source>
        <dbReference type="ARBA" id="ARBA00022729"/>
    </source>
</evidence>
<dbReference type="PROSITE" id="PS00010">
    <property type="entry name" value="ASX_HYDROXYL"/>
    <property type="match status" value="3"/>
</dbReference>
<proteinExistence type="inferred from homology"/>
<dbReference type="SMART" id="SM00179">
    <property type="entry name" value="EGF_CA"/>
    <property type="match status" value="8"/>
</dbReference>
<dbReference type="InterPro" id="IPR001881">
    <property type="entry name" value="EGF-like_Ca-bd_dom"/>
</dbReference>
<dbReference type="AlphaFoldDB" id="H2ZHD0"/>
<dbReference type="InterPro" id="IPR000742">
    <property type="entry name" value="EGF"/>
</dbReference>
<dbReference type="PROSITE" id="PS01177">
    <property type="entry name" value="ANAPHYLATOXIN_1"/>
    <property type="match status" value="1"/>
</dbReference>
<dbReference type="PROSITE" id="PS01187">
    <property type="entry name" value="EGF_CA"/>
    <property type="match status" value="3"/>
</dbReference>
<dbReference type="GO" id="GO:0005509">
    <property type="term" value="F:calcium ion binding"/>
    <property type="evidence" value="ECO:0007669"/>
    <property type="project" value="InterPro"/>
</dbReference>
<feature type="domain" description="EGF-like" evidence="14">
    <location>
        <begin position="797"/>
        <end position="839"/>
    </location>
</feature>
<dbReference type="Pfam" id="PF24532">
    <property type="entry name" value="FIBL-2"/>
    <property type="match status" value="1"/>
</dbReference>
<sequence length="1205" mass="132690">ILLADSANVGHGAQPAAASVDSTNTDSDSNQPCDKSNCPPVNNCINETTSEGACCPSCDRLGCRCQGYQYYDCLLNGFVGGLVPEGESYSVDDGSTMCSCPMGGGMILCRYSPHLPRPFCIQTFTRPADGCEECLAVGCVAEDGQKYQGGVNFDRPPCTVCYCPPEGGDILCATDHECQERTKQQLGNRQQYPAFPYQYPSYDSGRSPNTNNLAVGSQEPNAGNVESANSQSSPHQAALPPNAGFQHYSQYPSYLGQPYPSKLVPENGDRTNQNLAYQPQYTGDQGIHHSDPNTATGNTDNAQQPDRLGISDNYMGYRQQFPKQDGQHNPQVPNQGLNYPLPPYLNGGSQGQGYFKNAENPALSTEEESNSANSDVQIPPLRNVRSGQVIPVPETESEVPAKISSKHQGKFFVAGSFENVLTACCYQGKQWALDHNSCTGIRVNVKTYSQICAVAQEKCCLEAEEQENCDRGIAAARSMAVCDAPTAIHGQCERDGFKSCCDCCALGLKAYGLSLSCDMEILGEPCNSAYSECCRKGRLTTSPGHSRNQEFPLFAVFYSLCSLFKTKQLAIQSGGRLIRISYSCDDQCKINMWGTDFRQRDLLPAAGKFRSTAFEVGFKRTDAPCLWKDYPDIPRSLLFSGSAISNSFSIINLTVVLRSCGPIPDPQHCYNSVDACDHICTDISSGIQCSCREGYSLEEDGFSCNDINECNLATHTCLVGQICFNTIGSFTCQRLISCGTGYELTDRNTCDDIDECQLNIHNCGGKLDCVNIRGSFRCVPKSCDAGYFTDAVGGCTDIDECRSIEYTCPAGTHCRNTVGSYECVCPVGFILNVEQQSCEDIDECALGFTPCLEEGATCVNTEGSFTCMNRPSLTCTAGYQLNLDGDGCIDVDECESNSHECSTGSTCINEDGSYRCQDPIFCRPGTRPSENQRSCIDLNFNLIFICNTIIDIDECEDPEVHQCGEGAQCVNVPGSFRCTCNRGYRRTLQNGRTHCEEINECALAAGERCTYRCENTPGSYTCVCPNGYNLVRFDGTCKDIDECASGSHNCSESETCFNTRGGFKCVEITCPEHYARLSNKKRCVRQSCKAARNKRECIRRPKQITYHNISLRNNAAPSTTVFRLSLGKGYPRDRYFFILSKGNKDKLFRLAKRRYKRRKTGIMYTTRRLTGPNDYVVDLTLKLYRKKKWTTFISRLYIFVSEFDF</sequence>
<evidence type="ECO:0000256" key="9">
    <source>
        <dbReference type="ARBA" id="ARBA00023157"/>
    </source>
</evidence>
<feature type="domain" description="EGF-like" evidence="14">
    <location>
        <begin position="951"/>
        <end position="996"/>
    </location>
</feature>
<feature type="compositionally biased region" description="Low complexity" evidence="12">
    <location>
        <begin position="21"/>
        <end position="30"/>
    </location>
</feature>
<dbReference type="SMART" id="SM00104">
    <property type="entry name" value="ANATO"/>
    <property type="match status" value="2"/>
</dbReference>
<name>H2ZHD0_CIOSA</name>
<feature type="compositionally biased region" description="Polar residues" evidence="12">
    <location>
        <begin position="292"/>
        <end position="304"/>
    </location>
</feature>
<feature type="region of interest" description="Disordered" evidence="12">
    <location>
        <begin position="7"/>
        <end position="33"/>
    </location>
</feature>
<keyword evidence="4" id="KW-0272">Extracellular matrix</keyword>
<dbReference type="InterPro" id="IPR018097">
    <property type="entry name" value="EGF_Ca-bd_CS"/>
</dbReference>
<dbReference type="PROSITE" id="PS01178">
    <property type="entry name" value="ANAPHYLATOXIN_2"/>
    <property type="match status" value="1"/>
</dbReference>
<keyword evidence="7" id="KW-0677">Repeat</keyword>
<dbReference type="InterPro" id="IPR055088">
    <property type="entry name" value="Fibulin_C"/>
</dbReference>
<accession>H2ZHD0</accession>
<evidence type="ECO:0000259" key="13">
    <source>
        <dbReference type="PROSITE" id="PS01178"/>
    </source>
</evidence>
<dbReference type="PANTHER" id="PTHR24039:SF53">
    <property type="entry name" value="EGF-LIKE DOMAIN-CONTAINING PROTEIN"/>
    <property type="match status" value="1"/>
</dbReference>
<evidence type="ECO:0000256" key="3">
    <source>
        <dbReference type="ARBA" id="ARBA00022525"/>
    </source>
</evidence>
<feature type="region of interest" description="Disordered" evidence="12">
    <location>
        <begin position="184"/>
        <end position="310"/>
    </location>
</feature>
<reference evidence="16" key="1">
    <citation type="submission" date="2003-08" db="EMBL/GenBank/DDBJ databases">
        <authorList>
            <person name="Birren B."/>
            <person name="Nusbaum C."/>
            <person name="Abebe A."/>
            <person name="Abouelleil A."/>
            <person name="Adekoya E."/>
            <person name="Ait-zahra M."/>
            <person name="Allen N."/>
            <person name="Allen T."/>
            <person name="An P."/>
            <person name="Anderson M."/>
            <person name="Anderson S."/>
            <person name="Arachchi H."/>
            <person name="Armbruster J."/>
            <person name="Bachantsang P."/>
            <person name="Baldwin J."/>
            <person name="Barry A."/>
            <person name="Bayul T."/>
            <person name="Blitshsteyn B."/>
            <person name="Bloom T."/>
            <person name="Blye J."/>
            <person name="Boguslavskiy L."/>
            <person name="Borowsky M."/>
            <person name="Boukhgalter B."/>
            <person name="Brunache A."/>
            <person name="Butler J."/>
            <person name="Calixte N."/>
            <person name="Calvo S."/>
            <person name="Camarata J."/>
            <person name="Campo K."/>
            <person name="Chang J."/>
            <person name="Cheshatsang Y."/>
            <person name="Citroen M."/>
            <person name="Collymore A."/>
            <person name="Considine T."/>
            <person name="Cook A."/>
            <person name="Cooke P."/>
            <person name="Corum B."/>
            <person name="Cuomo C."/>
            <person name="David R."/>
            <person name="Dawoe T."/>
            <person name="Degray S."/>
            <person name="Dodge S."/>
            <person name="Dooley K."/>
            <person name="Dorje P."/>
            <person name="Dorjee K."/>
            <person name="Dorris L."/>
            <person name="Duffey N."/>
            <person name="Dupes A."/>
            <person name="Elkins T."/>
            <person name="Engels R."/>
            <person name="Erickson J."/>
            <person name="Farina A."/>
            <person name="Faro S."/>
            <person name="Ferreira P."/>
            <person name="Fischer H."/>
            <person name="Fitzgerald M."/>
            <person name="Foley K."/>
            <person name="Gage D."/>
            <person name="Galagan J."/>
            <person name="Gearin G."/>
            <person name="Gnerre S."/>
            <person name="Gnirke A."/>
            <person name="Goyette A."/>
            <person name="Graham J."/>
            <person name="Grandbois E."/>
            <person name="Gyaltsen K."/>
            <person name="Hafez N."/>
            <person name="Hagopian D."/>
            <person name="Hagos B."/>
            <person name="Hall J."/>
            <person name="Hatcher B."/>
            <person name="Heller A."/>
            <person name="Higgins H."/>
            <person name="Honan T."/>
            <person name="Horn A."/>
            <person name="Houde N."/>
            <person name="Hughes L."/>
            <person name="Hulme W."/>
            <person name="Husby E."/>
            <person name="Iliev I."/>
            <person name="Jaffe D."/>
            <person name="Jones C."/>
            <person name="Kamal M."/>
            <person name="Kamat A."/>
            <person name="Kamvysselis M."/>
            <person name="Karlsson E."/>
            <person name="Kells C."/>
            <person name="Kieu A."/>
            <person name="Kisner P."/>
            <person name="Kodira C."/>
            <person name="Kulbokas E."/>
            <person name="Labutti K."/>
            <person name="Lama D."/>
            <person name="Landers T."/>
            <person name="Leger J."/>
            <person name="Levine S."/>
            <person name="Lewis D."/>
            <person name="Lewis T."/>
            <person name="Lindblad-toh K."/>
            <person name="Liu X."/>
            <person name="Lokyitsang T."/>
            <person name="Lokyitsang Y."/>
            <person name="Lucien O."/>
            <person name="Lui A."/>
            <person name="Ma L.J."/>
            <person name="Mabbitt R."/>
            <person name="Macdonald J."/>
            <person name="Maclean C."/>
            <person name="Major J."/>
            <person name="Manning J."/>
            <person name="Marabella R."/>
            <person name="Maru K."/>
            <person name="Matthews C."/>
            <person name="Mauceli E."/>
            <person name="Mccarthy M."/>
            <person name="Mcdonough S."/>
            <person name="Mcghee T."/>
            <person name="Meldrim J."/>
            <person name="Meneus L."/>
            <person name="Mesirov J."/>
            <person name="Mihalev A."/>
            <person name="Mihova T."/>
            <person name="Mikkelsen T."/>
            <person name="Mlenga V."/>
            <person name="Moru K."/>
            <person name="Mozes J."/>
            <person name="Mulrain L."/>
            <person name="Munson G."/>
            <person name="Naylor J."/>
            <person name="Newes C."/>
            <person name="Nguyen C."/>
            <person name="Nguyen N."/>
            <person name="Nguyen T."/>
            <person name="Nicol R."/>
            <person name="Nielsen C."/>
            <person name="Nizzari M."/>
            <person name="Norbu C."/>
            <person name="Norbu N."/>
            <person name="O'donnell P."/>
            <person name="Okoawo O."/>
            <person name="O'leary S."/>
            <person name="Omotosho B."/>
            <person name="O'neill K."/>
            <person name="Osman S."/>
            <person name="Parker S."/>
            <person name="Perrin D."/>
            <person name="Phunkhang P."/>
            <person name="Piqani B."/>
            <person name="Purcell S."/>
            <person name="Rachupka T."/>
            <person name="Ramasamy U."/>
            <person name="Rameau R."/>
            <person name="Ray V."/>
            <person name="Raymond C."/>
            <person name="Retta R."/>
            <person name="Richardson S."/>
            <person name="Rise C."/>
            <person name="Rodriguez J."/>
            <person name="Rogers J."/>
            <person name="Rogov P."/>
            <person name="Rutman M."/>
            <person name="Schupbach R."/>
            <person name="Seaman C."/>
            <person name="Settipalli S."/>
            <person name="Sharpe T."/>
            <person name="Sheridan J."/>
            <person name="Sherpa N."/>
            <person name="Shi J."/>
            <person name="Smirnov S."/>
            <person name="Smith C."/>
            <person name="Sougnez C."/>
            <person name="Spencer B."/>
            <person name="Stalker J."/>
            <person name="Stange-thomann N."/>
            <person name="Stavropoulos S."/>
            <person name="Stetson K."/>
            <person name="Stone C."/>
            <person name="Stone S."/>
            <person name="Stubbs M."/>
            <person name="Talamas J."/>
            <person name="Tchuinga P."/>
            <person name="Tenzing P."/>
            <person name="Tesfaye S."/>
            <person name="Theodore J."/>
            <person name="Thoulutsang Y."/>
            <person name="Topham K."/>
            <person name="Towey S."/>
            <person name="Tsamla T."/>
            <person name="Tsomo N."/>
            <person name="Vallee D."/>
            <person name="Vassiliev H."/>
            <person name="Venkataraman V."/>
            <person name="Vinson J."/>
            <person name="Vo A."/>
            <person name="Wade C."/>
            <person name="Wang S."/>
            <person name="Wangchuk T."/>
            <person name="Wangdi T."/>
            <person name="Whittaker C."/>
            <person name="Wilkinson J."/>
            <person name="Wu Y."/>
            <person name="Wyman D."/>
            <person name="Yadav S."/>
            <person name="Yang S."/>
            <person name="Yang X."/>
            <person name="Yeager S."/>
            <person name="Yee E."/>
            <person name="Young G."/>
            <person name="Zainoun J."/>
            <person name="Zembeck L."/>
            <person name="Zimmer A."/>
            <person name="Zody M."/>
            <person name="Lander E."/>
        </authorList>
    </citation>
    <scope>NUCLEOTIDE SEQUENCE [LARGE SCALE GENOMIC DNA]</scope>
</reference>
<dbReference type="InterPro" id="IPR009030">
    <property type="entry name" value="Growth_fac_rcpt_cys_sf"/>
</dbReference>
<dbReference type="FunFam" id="2.10.25.10:FF:000005">
    <property type="entry name" value="Fibrillin 2"/>
    <property type="match status" value="1"/>
</dbReference>
<keyword evidence="10" id="KW-0325">Glycoprotein</keyword>
<keyword evidence="6" id="KW-0732">Signal</keyword>
<keyword evidence="9" id="KW-1015">Disulfide bond</keyword>
<dbReference type="GO" id="GO:0005576">
    <property type="term" value="C:extracellular region"/>
    <property type="evidence" value="ECO:0007669"/>
    <property type="project" value="InterPro"/>
</dbReference>
<dbReference type="Ensembl" id="ENSCSAVT00000017179.1">
    <property type="protein sequence ID" value="ENSCSAVP00000016996.1"/>
    <property type="gene ID" value="ENSCSAVG00000009999.1"/>
</dbReference>
<keyword evidence="5 11" id="KW-0245">EGF-like domain</keyword>
<reference evidence="15" key="3">
    <citation type="submission" date="2025-09" db="UniProtKB">
        <authorList>
            <consortium name="Ensembl"/>
        </authorList>
    </citation>
    <scope>IDENTIFICATION</scope>
</reference>
<dbReference type="Pfam" id="PF22914">
    <property type="entry name" value="Fibulin_C"/>
    <property type="match status" value="1"/>
</dbReference>
<feature type="domain" description="EGF-like" evidence="14">
    <location>
        <begin position="997"/>
        <end position="1034"/>
    </location>
</feature>
<comment type="similarity">
    <text evidence="2">Belongs to the fibulin family.</text>
</comment>
<evidence type="ECO:0000256" key="11">
    <source>
        <dbReference type="PROSITE-ProRule" id="PRU00076"/>
    </source>
</evidence>
<dbReference type="CDD" id="cd00054">
    <property type="entry name" value="EGF_CA"/>
    <property type="match status" value="7"/>
</dbReference>
<evidence type="ECO:0000256" key="5">
    <source>
        <dbReference type="ARBA" id="ARBA00022536"/>
    </source>
</evidence>
<dbReference type="SMART" id="SM00181">
    <property type="entry name" value="EGF"/>
    <property type="match status" value="9"/>
</dbReference>
<organism evidence="15 16">
    <name type="scientific">Ciona savignyi</name>
    <name type="common">Pacific transparent sea squirt</name>
    <dbReference type="NCBI Taxonomy" id="51511"/>
    <lineage>
        <taxon>Eukaryota</taxon>
        <taxon>Metazoa</taxon>
        <taxon>Chordata</taxon>
        <taxon>Tunicata</taxon>
        <taxon>Ascidiacea</taxon>
        <taxon>Phlebobranchia</taxon>
        <taxon>Cionidae</taxon>
        <taxon>Ciona</taxon>
    </lineage>
</organism>
<evidence type="ECO:0000313" key="15">
    <source>
        <dbReference type="Ensembl" id="ENSCSAVP00000016996.1"/>
    </source>
</evidence>
<comment type="caution">
    <text evidence="11">Lacks conserved residue(s) required for the propagation of feature annotation.</text>
</comment>
<dbReference type="PROSITE" id="PS50026">
    <property type="entry name" value="EGF_3"/>
    <property type="match status" value="3"/>
</dbReference>
<comment type="subcellular location">
    <subcellularLocation>
        <location evidence="1">Secreted</location>
        <location evidence="1">Extracellular space</location>
        <location evidence="1">Extracellular matrix</location>
    </subcellularLocation>
</comment>
<dbReference type="InterPro" id="IPR000020">
    <property type="entry name" value="Anaphylatoxin/fibulin"/>
</dbReference>
<feature type="compositionally biased region" description="Polar residues" evidence="12">
    <location>
        <begin position="204"/>
        <end position="235"/>
    </location>
</feature>
<evidence type="ECO:0000313" key="16">
    <source>
        <dbReference type="Proteomes" id="UP000007875"/>
    </source>
</evidence>
<dbReference type="SUPFAM" id="SSF57184">
    <property type="entry name" value="Growth factor receptor domain"/>
    <property type="match status" value="3"/>
</dbReference>
<evidence type="ECO:0000259" key="14">
    <source>
        <dbReference type="PROSITE" id="PS50026"/>
    </source>
</evidence>
<feature type="compositionally biased region" description="Polar residues" evidence="12">
    <location>
        <begin position="270"/>
        <end position="283"/>
    </location>
</feature>
<keyword evidence="8" id="KW-0106">Calcium</keyword>
<dbReference type="InterPro" id="IPR056612">
    <property type="entry name" value="FIBL-2_dom"/>
</dbReference>
<dbReference type="InterPro" id="IPR049883">
    <property type="entry name" value="NOTCH1_EGF-like"/>
</dbReference>
<feature type="domain" description="Anaphylatoxin-like" evidence="13">
    <location>
        <begin position="503"/>
        <end position="534"/>
    </location>
</feature>
<evidence type="ECO:0000256" key="12">
    <source>
        <dbReference type="SAM" id="MobiDB-lite"/>
    </source>
</evidence>
<evidence type="ECO:0000256" key="1">
    <source>
        <dbReference type="ARBA" id="ARBA00004498"/>
    </source>
</evidence>
<evidence type="ECO:0000256" key="7">
    <source>
        <dbReference type="ARBA" id="ARBA00022737"/>
    </source>
</evidence>
<dbReference type="FunCoup" id="H2ZHD0">
    <property type="interactions" value="2"/>
</dbReference>
<dbReference type="STRING" id="51511.ENSCSAVP00000016996"/>
<dbReference type="Pfam" id="PF07645">
    <property type="entry name" value="EGF_CA"/>
    <property type="match status" value="8"/>
</dbReference>
<dbReference type="PANTHER" id="PTHR24039">
    <property type="entry name" value="FIBRILLIN-RELATED"/>
    <property type="match status" value="1"/>
</dbReference>
<dbReference type="PROSITE" id="PS01186">
    <property type="entry name" value="EGF_2"/>
    <property type="match status" value="1"/>
</dbReference>
<reference evidence="15" key="2">
    <citation type="submission" date="2025-08" db="UniProtKB">
        <authorList>
            <consortium name="Ensembl"/>
        </authorList>
    </citation>
    <scope>IDENTIFICATION</scope>
</reference>
<dbReference type="FunFam" id="2.10.25.10:FF:000038">
    <property type="entry name" value="Fibrillin 2"/>
    <property type="match status" value="2"/>
</dbReference>
<evidence type="ECO:0000256" key="8">
    <source>
        <dbReference type="ARBA" id="ARBA00022837"/>
    </source>
</evidence>
<dbReference type="FunFam" id="2.10.25.10:FF:000672">
    <property type="entry name" value="Uncharacterized protein, isoform C"/>
    <property type="match status" value="1"/>
</dbReference>
<dbReference type="InParanoid" id="H2ZHD0"/>
<evidence type="ECO:0000256" key="2">
    <source>
        <dbReference type="ARBA" id="ARBA00006127"/>
    </source>
</evidence>